<feature type="compositionally biased region" description="Polar residues" evidence="1">
    <location>
        <begin position="74"/>
        <end position="89"/>
    </location>
</feature>
<keyword evidence="4" id="KW-1185">Reference proteome</keyword>
<organism evidence="3 4">
    <name type="scientific">Kribbella voronezhensis</name>
    <dbReference type="NCBI Taxonomy" id="2512212"/>
    <lineage>
        <taxon>Bacteria</taxon>
        <taxon>Bacillati</taxon>
        <taxon>Actinomycetota</taxon>
        <taxon>Actinomycetes</taxon>
        <taxon>Propionibacteriales</taxon>
        <taxon>Kribbellaceae</taxon>
        <taxon>Kribbella</taxon>
    </lineage>
</organism>
<dbReference type="RefSeq" id="WP_238158197.1">
    <property type="nucleotide sequence ID" value="NZ_SOCE01000001.1"/>
</dbReference>
<dbReference type="EMBL" id="SOCE01000001">
    <property type="protein sequence ID" value="TDU90011.1"/>
    <property type="molecule type" value="Genomic_DNA"/>
</dbReference>
<evidence type="ECO:0000313" key="3">
    <source>
        <dbReference type="EMBL" id="TDU90011.1"/>
    </source>
</evidence>
<sequence>MRMTRIAMLGIVVAVAGVALYGVPASPFDHKDVPIRPAAHSSVDPDDSAGKNSPDGTDASGEQDPGTPDPDAQSGDQKPGYQTSASTPGDDSRITYPDRGTVSYSVLPGDPTTIGSSGRLMKFQIAIEGGIQGVDGPAFAKFIRDTYGAPQGWASAGRWRFRQVGPGQPADFKLLLVTPDTRDTLCGGGPDRYTSCRIADRVVLNVARWAHAVPNYGASLTAYRQYMVNHETGHRLGNHHELCRGPGQPAPVMEQQTLGLHGCVANSWPYLNGTRYKGRAGQYNDPIPTS</sequence>
<protein>
    <submittedName>
        <fullName evidence="3">Uncharacterized protein DUF3152</fullName>
    </submittedName>
</protein>
<evidence type="ECO:0000259" key="2">
    <source>
        <dbReference type="Pfam" id="PF11350"/>
    </source>
</evidence>
<name>A0A4R7TD04_9ACTN</name>
<dbReference type="SUPFAM" id="SSF55486">
    <property type="entry name" value="Metalloproteases ('zincins'), catalytic domain"/>
    <property type="match status" value="1"/>
</dbReference>
<feature type="domain" description="DUF3152" evidence="2">
    <location>
        <begin position="95"/>
        <end position="260"/>
    </location>
</feature>
<evidence type="ECO:0000313" key="4">
    <source>
        <dbReference type="Proteomes" id="UP000295151"/>
    </source>
</evidence>
<dbReference type="Proteomes" id="UP000295151">
    <property type="component" value="Unassembled WGS sequence"/>
</dbReference>
<feature type="region of interest" description="Disordered" evidence="1">
    <location>
        <begin position="34"/>
        <end position="110"/>
    </location>
</feature>
<proteinExistence type="predicted"/>
<dbReference type="InterPro" id="IPR022603">
    <property type="entry name" value="DUF3152"/>
</dbReference>
<reference evidence="3 4" key="1">
    <citation type="submission" date="2019-03" db="EMBL/GenBank/DDBJ databases">
        <title>Genomic Encyclopedia of Type Strains, Phase III (KMG-III): the genomes of soil and plant-associated and newly described type strains.</title>
        <authorList>
            <person name="Whitman W."/>
        </authorList>
    </citation>
    <scope>NUCLEOTIDE SEQUENCE [LARGE SCALE GENOMIC DNA]</scope>
    <source>
        <strain evidence="3 4">VKM Ac-2575</strain>
    </source>
</reference>
<evidence type="ECO:0000256" key="1">
    <source>
        <dbReference type="SAM" id="MobiDB-lite"/>
    </source>
</evidence>
<comment type="caution">
    <text evidence="3">The sequence shown here is derived from an EMBL/GenBank/DDBJ whole genome shotgun (WGS) entry which is preliminary data.</text>
</comment>
<dbReference type="AlphaFoldDB" id="A0A4R7TD04"/>
<accession>A0A4R7TD04</accession>
<dbReference type="Pfam" id="PF11350">
    <property type="entry name" value="DUF3152"/>
    <property type="match status" value="1"/>
</dbReference>
<gene>
    <name evidence="3" type="ORF">EV138_3593</name>
</gene>